<feature type="domain" description="FAD-binding" evidence="7">
    <location>
        <begin position="6"/>
        <end position="335"/>
    </location>
</feature>
<proteinExistence type="inferred from homology"/>
<keyword evidence="9" id="KW-1185">Reference proteome</keyword>
<dbReference type="AlphaFoldDB" id="A0A9P4UN13"/>
<dbReference type="EMBL" id="MU003818">
    <property type="protein sequence ID" value="KAF2718936.1"/>
    <property type="molecule type" value="Genomic_DNA"/>
</dbReference>
<evidence type="ECO:0000256" key="4">
    <source>
        <dbReference type="ARBA" id="ARBA00023002"/>
    </source>
</evidence>
<dbReference type="InterPro" id="IPR036188">
    <property type="entry name" value="FAD/NAD-bd_sf"/>
</dbReference>
<dbReference type="GO" id="GO:0071949">
    <property type="term" value="F:FAD binding"/>
    <property type="evidence" value="ECO:0007669"/>
    <property type="project" value="InterPro"/>
</dbReference>
<gene>
    <name evidence="8" type="ORF">K431DRAFT_340403</name>
</gene>
<dbReference type="OrthoDB" id="16820at2759"/>
<keyword evidence="3" id="KW-0274">FAD</keyword>
<evidence type="ECO:0000313" key="9">
    <source>
        <dbReference type="Proteomes" id="UP000799441"/>
    </source>
</evidence>
<dbReference type="GO" id="GO:0004497">
    <property type="term" value="F:monooxygenase activity"/>
    <property type="evidence" value="ECO:0007669"/>
    <property type="project" value="UniProtKB-KW"/>
</dbReference>
<feature type="region of interest" description="Disordered" evidence="6">
    <location>
        <begin position="349"/>
        <end position="372"/>
    </location>
</feature>
<reference evidence="8" key="1">
    <citation type="journal article" date="2020" name="Stud. Mycol.">
        <title>101 Dothideomycetes genomes: a test case for predicting lifestyles and emergence of pathogens.</title>
        <authorList>
            <person name="Haridas S."/>
            <person name="Albert R."/>
            <person name="Binder M."/>
            <person name="Bloem J."/>
            <person name="Labutti K."/>
            <person name="Salamov A."/>
            <person name="Andreopoulos B."/>
            <person name="Baker S."/>
            <person name="Barry K."/>
            <person name="Bills G."/>
            <person name="Bluhm B."/>
            <person name="Cannon C."/>
            <person name="Castanera R."/>
            <person name="Culley D."/>
            <person name="Daum C."/>
            <person name="Ezra D."/>
            <person name="Gonzalez J."/>
            <person name="Henrissat B."/>
            <person name="Kuo A."/>
            <person name="Liang C."/>
            <person name="Lipzen A."/>
            <person name="Lutzoni F."/>
            <person name="Magnuson J."/>
            <person name="Mondo S."/>
            <person name="Nolan M."/>
            <person name="Ohm R."/>
            <person name="Pangilinan J."/>
            <person name="Park H.-J."/>
            <person name="Ramirez L."/>
            <person name="Alfaro M."/>
            <person name="Sun H."/>
            <person name="Tritt A."/>
            <person name="Yoshinaga Y."/>
            <person name="Zwiers L.-H."/>
            <person name="Turgeon B."/>
            <person name="Goodwin S."/>
            <person name="Spatafora J."/>
            <person name="Crous P."/>
            <person name="Grigoriev I."/>
        </authorList>
    </citation>
    <scope>NUCLEOTIDE SEQUENCE</scope>
    <source>
        <strain evidence="8">CBS 116435</strain>
    </source>
</reference>
<dbReference type="PANTHER" id="PTHR13789:SF306">
    <property type="entry name" value="HYDROXYLASE, PUTATIVE-RELATED"/>
    <property type="match status" value="1"/>
</dbReference>
<dbReference type="PANTHER" id="PTHR13789">
    <property type="entry name" value="MONOOXYGENASE"/>
    <property type="match status" value="1"/>
</dbReference>
<dbReference type="Pfam" id="PF01494">
    <property type="entry name" value="FAD_binding_3"/>
    <property type="match status" value="1"/>
</dbReference>
<accession>A0A9P4UN13</accession>
<dbReference type="PRINTS" id="PR00420">
    <property type="entry name" value="RNGMNOXGNASE"/>
</dbReference>
<dbReference type="SUPFAM" id="SSF54373">
    <property type="entry name" value="FAD-linked reductases, C-terminal domain"/>
    <property type="match status" value="1"/>
</dbReference>
<keyword evidence="4" id="KW-0560">Oxidoreductase</keyword>
<dbReference type="Gene3D" id="3.50.50.60">
    <property type="entry name" value="FAD/NAD(P)-binding domain"/>
    <property type="match status" value="1"/>
</dbReference>
<organism evidence="8 9">
    <name type="scientific">Polychaeton citri CBS 116435</name>
    <dbReference type="NCBI Taxonomy" id="1314669"/>
    <lineage>
        <taxon>Eukaryota</taxon>
        <taxon>Fungi</taxon>
        <taxon>Dikarya</taxon>
        <taxon>Ascomycota</taxon>
        <taxon>Pezizomycotina</taxon>
        <taxon>Dothideomycetes</taxon>
        <taxon>Dothideomycetidae</taxon>
        <taxon>Capnodiales</taxon>
        <taxon>Capnodiaceae</taxon>
        <taxon>Polychaeton</taxon>
    </lineage>
</organism>
<comment type="caution">
    <text evidence="8">The sequence shown here is derived from an EMBL/GenBank/DDBJ whole genome shotgun (WGS) entry which is preliminary data.</text>
</comment>
<evidence type="ECO:0000259" key="7">
    <source>
        <dbReference type="Pfam" id="PF01494"/>
    </source>
</evidence>
<evidence type="ECO:0000256" key="2">
    <source>
        <dbReference type="ARBA" id="ARBA00022630"/>
    </source>
</evidence>
<dbReference type="InterPro" id="IPR050493">
    <property type="entry name" value="FAD-dep_Monooxygenase_BioMet"/>
</dbReference>
<evidence type="ECO:0000256" key="6">
    <source>
        <dbReference type="SAM" id="MobiDB-lite"/>
    </source>
</evidence>
<dbReference type="Proteomes" id="UP000799441">
    <property type="component" value="Unassembled WGS sequence"/>
</dbReference>
<evidence type="ECO:0000313" key="8">
    <source>
        <dbReference type="EMBL" id="KAF2718936.1"/>
    </source>
</evidence>
<dbReference type="SUPFAM" id="SSF51905">
    <property type="entry name" value="FAD/NAD(P)-binding domain"/>
    <property type="match status" value="1"/>
</dbReference>
<keyword evidence="2" id="KW-0285">Flavoprotein</keyword>
<evidence type="ECO:0000256" key="1">
    <source>
        <dbReference type="ARBA" id="ARBA00007992"/>
    </source>
</evidence>
<evidence type="ECO:0000256" key="3">
    <source>
        <dbReference type="ARBA" id="ARBA00022827"/>
    </source>
</evidence>
<sequence>MPEKLRIIVCGAGIAGLCTGIALAKLGHEIIILERAHELSPAGAGIHGLLDRLASRAVVPTGFIFRRYEDSSVLAETITRRPEHTSQTPYWSIRRSDYQETLHVATLEAGCDIRLGQKVCSINENGDSLVGDIVVVADGMKSSLRQFIIPEEDVSPISQPMSTYRAWAPLGSLVANPDVARLLHQPATNVWIGPGRHIIIYPAEGGEILAINGTYPARNNSVGEWNKLANVEEVQRQFHEFDPVVQAILGQARGCKSWALAEVPRLPRWTSRSGKVVAIGDAAHGMLQFLAQGAAMATEDAGALAECVRKITSTDDIPRAMHVYERSRKWRCERVQAQARCNGEFIHMPDGEEQEHRDRKMGGKQLPTDEDVDCGPLLDPKFTSWLFNHNTLEHVVYDCAEKNRQVAVN</sequence>
<protein>
    <submittedName>
        <fullName evidence="8">Salicylate hydroxylase</fullName>
    </submittedName>
</protein>
<comment type="similarity">
    <text evidence="1">Belongs to the paxM FAD-dependent monooxygenase family.</text>
</comment>
<evidence type="ECO:0000256" key="5">
    <source>
        <dbReference type="ARBA" id="ARBA00023033"/>
    </source>
</evidence>
<dbReference type="InterPro" id="IPR002938">
    <property type="entry name" value="FAD-bd"/>
</dbReference>
<name>A0A9P4UN13_9PEZI</name>
<keyword evidence="5" id="KW-0503">Monooxygenase</keyword>
<feature type="compositionally biased region" description="Basic and acidic residues" evidence="6">
    <location>
        <begin position="349"/>
        <end position="361"/>
    </location>
</feature>